<dbReference type="OrthoDB" id="977385at2"/>
<dbReference type="Pfam" id="PF03631">
    <property type="entry name" value="Virul_fac_BrkB"/>
    <property type="match status" value="1"/>
</dbReference>
<feature type="transmembrane region" description="Helical" evidence="6">
    <location>
        <begin position="270"/>
        <end position="292"/>
    </location>
</feature>
<dbReference type="RefSeq" id="WP_081148662.1">
    <property type="nucleotide sequence ID" value="NZ_LVYD01000049.1"/>
</dbReference>
<feature type="transmembrane region" description="Helical" evidence="6">
    <location>
        <begin position="235"/>
        <end position="258"/>
    </location>
</feature>
<evidence type="ECO:0000256" key="5">
    <source>
        <dbReference type="ARBA" id="ARBA00023136"/>
    </source>
</evidence>
<dbReference type="AlphaFoldDB" id="A0A1V9FWM6"/>
<organism evidence="7 8">
    <name type="scientific">Niastella vici</name>
    <dbReference type="NCBI Taxonomy" id="1703345"/>
    <lineage>
        <taxon>Bacteria</taxon>
        <taxon>Pseudomonadati</taxon>
        <taxon>Bacteroidota</taxon>
        <taxon>Chitinophagia</taxon>
        <taxon>Chitinophagales</taxon>
        <taxon>Chitinophagaceae</taxon>
        <taxon>Niastella</taxon>
    </lineage>
</organism>
<feature type="transmembrane region" description="Helical" evidence="6">
    <location>
        <begin position="55"/>
        <end position="75"/>
    </location>
</feature>
<comment type="caution">
    <text evidence="7">The sequence shown here is derived from an EMBL/GenBank/DDBJ whole genome shotgun (WGS) entry which is preliminary data.</text>
</comment>
<evidence type="ECO:0000256" key="4">
    <source>
        <dbReference type="ARBA" id="ARBA00022989"/>
    </source>
</evidence>
<sequence>MNVERIISNSPPFRFLSEKSKKIVLPGFDGVPLYDVIIFFKEQVRRVGLTERASAVSYNFIMSIPPSCLFLFTLIPNLPFIRKGQVKRQLHSIIRDIIPADNYNKGIISFVDSFFKEDHIALLSFGFLLLIFFASNGMMGLMRSFNKNYIGFEKRTGLNTRLVAIKLTVIIMGLILACVLLLILQGAVLKMLGIRSEFVLTVIGIFRWLFLVSLIFYAIAFIYKYAPAIQKRWKLISPGSILATFLSILTTLGFSIFVNNFGKYNALYGSIGTVIVLMIIIYINSLVLLIGYELNVSIHSIKAMSLERQKQLHSNTSDDLIFHDRV</sequence>
<name>A0A1V9FWM6_9BACT</name>
<proteinExistence type="predicted"/>
<accession>A0A1V9FWM6</accession>
<feature type="transmembrane region" description="Helical" evidence="6">
    <location>
        <begin position="120"/>
        <end position="142"/>
    </location>
</feature>
<evidence type="ECO:0000256" key="2">
    <source>
        <dbReference type="ARBA" id="ARBA00022475"/>
    </source>
</evidence>
<evidence type="ECO:0000256" key="6">
    <source>
        <dbReference type="SAM" id="Phobius"/>
    </source>
</evidence>
<protein>
    <submittedName>
        <fullName evidence="7">Uncharacterized protein</fullName>
    </submittedName>
</protein>
<dbReference type="EMBL" id="LVYD01000049">
    <property type="protein sequence ID" value="OQP62724.1"/>
    <property type="molecule type" value="Genomic_DNA"/>
</dbReference>
<dbReference type="PANTHER" id="PTHR30213:SF0">
    <property type="entry name" value="UPF0761 MEMBRANE PROTEIN YIHY"/>
    <property type="match status" value="1"/>
</dbReference>
<dbReference type="Proteomes" id="UP000192796">
    <property type="component" value="Unassembled WGS sequence"/>
</dbReference>
<dbReference type="STRING" id="1703345.A3860_27325"/>
<evidence type="ECO:0000256" key="3">
    <source>
        <dbReference type="ARBA" id="ARBA00022692"/>
    </source>
</evidence>
<dbReference type="NCBIfam" id="TIGR00765">
    <property type="entry name" value="yihY_not_rbn"/>
    <property type="match status" value="1"/>
</dbReference>
<feature type="transmembrane region" description="Helical" evidence="6">
    <location>
        <begin position="163"/>
        <end position="186"/>
    </location>
</feature>
<evidence type="ECO:0000313" key="8">
    <source>
        <dbReference type="Proteomes" id="UP000192796"/>
    </source>
</evidence>
<feature type="transmembrane region" description="Helical" evidence="6">
    <location>
        <begin position="198"/>
        <end position="223"/>
    </location>
</feature>
<keyword evidence="5 6" id="KW-0472">Membrane</keyword>
<reference evidence="7 8" key="1">
    <citation type="submission" date="2016-03" db="EMBL/GenBank/DDBJ databases">
        <title>Niastella vici sp. nov., isolated from farmland soil.</title>
        <authorList>
            <person name="Chen L."/>
            <person name="Wang D."/>
            <person name="Yang S."/>
            <person name="Wang G."/>
        </authorList>
    </citation>
    <scope>NUCLEOTIDE SEQUENCE [LARGE SCALE GENOMIC DNA]</scope>
    <source>
        <strain evidence="7 8">DJ57</strain>
    </source>
</reference>
<dbReference type="InterPro" id="IPR017039">
    <property type="entry name" value="Virul_fac_BrkB"/>
</dbReference>
<keyword evidence="4 6" id="KW-1133">Transmembrane helix</keyword>
<keyword evidence="2" id="KW-1003">Cell membrane</keyword>
<comment type="subcellular location">
    <subcellularLocation>
        <location evidence="1">Cell membrane</location>
        <topology evidence="1">Multi-pass membrane protein</topology>
    </subcellularLocation>
</comment>
<evidence type="ECO:0000313" key="7">
    <source>
        <dbReference type="EMBL" id="OQP62724.1"/>
    </source>
</evidence>
<evidence type="ECO:0000256" key="1">
    <source>
        <dbReference type="ARBA" id="ARBA00004651"/>
    </source>
</evidence>
<keyword evidence="8" id="KW-1185">Reference proteome</keyword>
<dbReference type="GO" id="GO:0005886">
    <property type="term" value="C:plasma membrane"/>
    <property type="evidence" value="ECO:0007669"/>
    <property type="project" value="UniProtKB-SubCell"/>
</dbReference>
<dbReference type="PANTHER" id="PTHR30213">
    <property type="entry name" value="INNER MEMBRANE PROTEIN YHJD"/>
    <property type="match status" value="1"/>
</dbReference>
<keyword evidence="3 6" id="KW-0812">Transmembrane</keyword>
<gene>
    <name evidence="7" type="ORF">A3860_27325</name>
</gene>